<feature type="compositionally biased region" description="Low complexity" evidence="3">
    <location>
        <begin position="499"/>
        <end position="513"/>
    </location>
</feature>
<dbReference type="InterPro" id="IPR008979">
    <property type="entry name" value="Galactose-bd-like_sf"/>
</dbReference>
<keyword evidence="4" id="KW-0732">Signal</keyword>
<dbReference type="PATRIC" id="fig|69.6.peg.3783"/>
<feature type="domain" description="P/Homo B" evidence="6">
    <location>
        <begin position="559"/>
        <end position="678"/>
    </location>
</feature>
<keyword evidence="2 7" id="KW-0378">Hydrolase</keyword>
<feature type="chain" id="PRO_5006595776" evidence="4">
    <location>
        <begin position="21"/>
        <end position="678"/>
    </location>
</feature>
<dbReference type="EMBL" id="CP013140">
    <property type="protein sequence ID" value="ALN59186.1"/>
    <property type="molecule type" value="Genomic_DNA"/>
</dbReference>
<dbReference type="GO" id="GO:0006508">
    <property type="term" value="P:proteolysis"/>
    <property type="evidence" value="ECO:0007669"/>
    <property type="project" value="UniProtKB-KW"/>
</dbReference>
<dbReference type="InterPro" id="IPR043504">
    <property type="entry name" value="Peptidase_S1_PA_chymotrypsin"/>
</dbReference>
<dbReference type="Proteomes" id="UP000061569">
    <property type="component" value="Chromosome"/>
</dbReference>
<evidence type="ECO:0000313" key="7">
    <source>
        <dbReference type="EMBL" id="ALN59186.1"/>
    </source>
</evidence>
<evidence type="ECO:0000256" key="2">
    <source>
        <dbReference type="ARBA" id="ARBA00022801"/>
    </source>
</evidence>
<dbReference type="FunFam" id="2.60.120.260:FF:000149">
    <property type="entry name" value="Leupeptin-inactivating enzyme 1"/>
    <property type="match status" value="1"/>
</dbReference>
<dbReference type="SUPFAM" id="SSF49785">
    <property type="entry name" value="Galactose-binding domain-like"/>
    <property type="match status" value="1"/>
</dbReference>
<evidence type="ECO:0000313" key="8">
    <source>
        <dbReference type="Proteomes" id="UP000061569"/>
    </source>
</evidence>
<keyword evidence="1 7" id="KW-0645">Protease</keyword>
<dbReference type="STRING" id="69.GLE_3843"/>
<organism evidence="7 8">
    <name type="scientific">Lysobacter enzymogenes</name>
    <dbReference type="NCBI Taxonomy" id="69"/>
    <lineage>
        <taxon>Bacteria</taxon>
        <taxon>Pseudomonadati</taxon>
        <taxon>Pseudomonadota</taxon>
        <taxon>Gammaproteobacteria</taxon>
        <taxon>Lysobacterales</taxon>
        <taxon>Lysobacteraceae</taxon>
        <taxon>Lysobacter</taxon>
    </lineage>
</organism>
<proteinExistence type="predicted"/>
<dbReference type="SUPFAM" id="SSF49299">
    <property type="entry name" value="PKD domain"/>
    <property type="match status" value="1"/>
</dbReference>
<feature type="region of interest" description="Disordered" evidence="3">
    <location>
        <begin position="499"/>
        <end position="524"/>
    </location>
</feature>
<evidence type="ECO:0000256" key="3">
    <source>
        <dbReference type="SAM" id="MobiDB-lite"/>
    </source>
</evidence>
<protein>
    <submittedName>
        <fullName evidence="7">Protease 1</fullName>
        <ecNumber evidence="7">3.4.21.50</ecNumber>
    </submittedName>
</protein>
<dbReference type="InterPro" id="IPR013783">
    <property type="entry name" value="Ig-like_fold"/>
</dbReference>
<dbReference type="PROSITE" id="PS50093">
    <property type="entry name" value="PKD"/>
    <property type="match status" value="1"/>
</dbReference>
<gene>
    <name evidence="7" type="ORF">GLE_3843</name>
</gene>
<sequence length="678" mass="71740">MKRTCLALGLLALSIGSALAAPNLRPAAFDHARLSRVDRIALRSMPAVDVAKLRVEDAKREQRREIPRFATALSADIDTLKDGVWEDLDANTAIWRTRIESKDAFSLNFHFDKFKLPDGARMLIYPADQAPASAAGRVRSFTSADNNARGELWTPVVLGDEAVIEVVVPKAKLGELKLHLAKVNHDYVGFSDLVNAVKRPGGTPGASGSCEIDVVCPEGNGFRDIIRAVGAYSKEGTMWCTGSLVNNTANDKKMYFLTANHCGMTSAAANNSMVVYWNYQNSTCRAPGSAANGSNGDGSLTQTQTGATLRATNAASDFTLLELNTPANSAFNLYWAGWDRRDQDYPSSIAIHHPNVADKRISFSDSASRKTGYGGADYNPPTVANGTHLFVKWGVNRGVTEPGSSGSPLYSPDKRVIGQLHGGPSSCTVPQEQKADYYGRVFTSWTGGGTAATRLSDWLDASGTGAQFVDGLDSGGTPGNQPPVANFASSASGLTVSFTDSSSDSDGSIASRSWDFGDGTTSTATNPSKTYSAAGTYTVKLTVTDNGGASNTKTATVTVNASGVQTYTNGTDVNIPDNNATGATSTINVSGRSGNAPSNAQIAVKIVHTYKGDLIVDLVAPDGSVYNLHNRTGSSTDNIDQTYTKNLSSEALNGAWKLRVADRAAQDTGKIDSWSVTF</sequence>
<dbReference type="InterPro" id="IPR035986">
    <property type="entry name" value="PKD_dom_sf"/>
</dbReference>
<dbReference type="Pfam" id="PF18911">
    <property type="entry name" value="PKD_4"/>
    <property type="match status" value="1"/>
</dbReference>
<reference evidence="7 8" key="1">
    <citation type="submission" date="2015-11" db="EMBL/GenBank/DDBJ databases">
        <title>Genome sequences of Lysobacter enzymogenes strain C3 and Lysobacter antibioticus ATCC 29479.</title>
        <authorList>
            <person name="Kobayashi D.Y."/>
        </authorList>
    </citation>
    <scope>NUCLEOTIDE SEQUENCE [LARGE SCALE GENOMIC DNA]</scope>
    <source>
        <strain evidence="7 8">C3</strain>
    </source>
</reference>
<dbReference type="InterPro" id="IPR009003">
    <property type="entry name" value="Peptidase_S1_PA"/>
</dbReference>
<dbReference type="InterPro" id="IPR022409">
    <property type="entry name" value="PKD/Chitinase_dom"/>
</dbReference>
<dbReference type="CDD" id="cd00146">
    <property type="entry name" value="PKD"/>
    <property type="match status" value="1"/>
</dbReference>
<evidence type="ECO:0000259" key="5">
    <source>
        <dbReference type="PROSITE" id="PS50093"/>
    </source>
</evidence>
<evidence type="ECO:0000256" key="1">
    <source>
        <dbReference type="ARBA" id="ARBA00022670"/>
    </source>
</evidence>
<name>A0A0S2DKZ5_LYSEN</name>
<dbReference type="InterPro" id="IPR000601">
    <property type="entry name" value="PKD_dom"/>
</dbReference>
<dbReference type="SUPFAM" id="SSF50494">
    <property type="entry name" value="Trypsin-like serine proteases"/>
    <property type="match status" value="1"/>
</dbReference>
<dbReference type="Gene3D" id="2.60.40.10">
    <property type="entry name" value="Immunoglobulins"/>
    <property type="match status" value="1"/>
</dbReference>
<dbReference type="EC" id="3.4.21.50" evidence="7"/>
<dbReference type="Gene3D" id="2.60.120.260">
    <property type="entry name" value="Galactose-binding domain-like"/>
    <property type="match status" value="1"/>
</dbReference>
<dbReference type="Gene3D" id="2.40.10.10">
    <property type="entry name" value="Trypsin-like serine proteases"/>
    <property type="match status" value="2"/>
</dbReference>
<dbReference type="PROSITE" id="PS51829">
    <property type="entry name" value="P_HOMO_B"/>
    <property type="match status" value="1"/>
</dbReference>
<evidence type="ECO:0000259" key="6">
    <source>
        <dbReference type="PROSITE" id="PS51829"/>
    </source>
</evidence>
<dbReference type="InterPro" id="IPR002884">
    <property type="entry name" value="P_dom"/>
</dbReference>
<feature type="signal peptide" evidence="4">
    <location>
        <begin position="1"/>
        <end position="20"/>
    </location>
</feature>
<accession>A0A0S2DKZ5</accession>
<dbReference type="SMART" id="SM00089">
    <property type="entry name" value="PKD"/>
    <property type="match status" value="1"/>
</dbReference>
<dbReference type="GO" id="GO:0004252">
    <property type="term" value="F:serine-type endopeptidase activity"/>
    <property type="evidence" value="ECO:0007669"/>
    <property type="project" value="InterPro"/>
</dbReference>
<dbReference type="KEGG" id="lez:GLE_3843"/>
<dbReference type="AlphaFoldDB" id="A0A0S2DKZ5"/>
<evidence type="ECO:0000256" key="4">
    <source>
        <dbReference type="SAM" id="SignalP"/>
    </source>
</evidence>
<dbReference type="Pfam" id="PF01483">
    <property type="entry name" value="P_proprotein"/>
    <property type="match status" value="1"/>
</dbReference>
<feature type="domain" description="PKD" evidence="5">
    <location>
        <begin position="479"/>
        <end position="566"/>
    </location>
</feature>